<evidence type="ECO:0000313" key="2">
    <source>
        <dbReference type="Proteomes" id="UP001464555"/>
    </source>
</evidence>
<sequence>MKKISDKKMQQMTELLQKQNLLPVSNDALFRFMSNKEVFEALLANGADPNYNDSYFKFPILSLAYSHGHYQAFKLLLEYGAHPNVPSTIRAEKTDLLFDLFFSYVKNKKYADVLAKNGVNFNVILPDTGETLLEWMLRYSPIATDAIKTILGNGGDPNLPNRHGKNIFELAESGDIRVINSLMPLLEQLRK</sequence>
<comment type="caution">
    <text evidence="1">The sequence shown here is derived from an EMBL/GenBank/DDBJ whole genome shotgun (WGS) entry which is preliminary data.</text>
</comment>
<dbReference type="InterPro" id="IPR036770">
    <property type="entry name" value="Ankyrin_rpt-contain_sf"/>
</dbReference>
<protein>
    <recommendedName>
        <fullName evidence="3">Ankyrin repeat-containing protein</fullName>
    </recommendedName>
</protein>
<name>A0ABU9HUN9_9FLAO</name>
<dbReference type="EMBL" id="JBBYHR010000002">
    <property type="protein sequence ID" value="MEL1243292.1"/>
    <property type="molecule type" value="Genomic_DNA"/>
</dbReference>
<dbReference type="InterPro" id="IPR002110">
    <property type="entry name" value="Ankyrin_rpt"/>
</dbReference>
<dbReference type="Gene3D" id="1.25.40.20">
    <property type="entry name" value="Ankyrin repeat-containing domain"/>
    <property type="match status" value="1"/>
</dbReference>
<reference evidence="1 2" key="1">
    <citation type="submission" date="2024-04" db="EMBL/GenBank/DDBJ databases">
        <title>Flavobacterium sp. DGU11 16S ribosomal RNA gene Genome sequencing and assembly.</title>
        <authorList>
            <person name="Park S."/>
        </authorList>
    </citation>
    <scope>NUCLEOTIDE SEQUENCE [LARGE SCALE GENOMIC DNA]</scope>
    <source>
        <strain evidence="1 2">DGU11</strain>
    </source>
</reference>
<proteinExistence type="predicted"/>
<dbReference type="Proteomes" id="UP001464555">
    <property type="component" value="Unassembled WGS sequence"/>
</dbReference>
<keyword evidence="2" id="KW-1185">Reference proteome</keyword>
<evidence type="ECO:0008006" key="3">
    <source>
        <dbReference type="Google" id="ProtNLM"/>
    </source>
</evidence>
<dbReference type="RefSeq" id="WP_341695616.1">
    <property type="nucleotide sequence ID" value="NZ_JBBYHR010000002.1"/>
</dbReference>
<gene>
    <name evidence="1" type="ORF">AAEO56_03365</name>
</gene>
<accession>A0ABU9HUN9</accession>
<dbReference type="SUPFAM" id="SSF48403">
    <property type="entry name" value="Ankyrin repeat"/>
    <property type="match status" value="1"/>
</dbReference>
<dbReference type="SMART" id="SM00248">
    <property type="entry name" value="ANK"/>
    <property type="match status" value="3"/>
</dbReference>
<organism evidence="1 2">
    <name type="scientific">Flavobacterium arundinis</name>
    <dbReference type="NCBI Taxonomy" id="3139143"/>
    <lineage>
        <taxon>Bacteria</taxon>
        <taxon>Pseudomonadati</taxon>
        <taxon>Bacteroidota</taxon>
        <taxon>Flavobacteriia</taxon>
        <taxon>Flavobacteriales</taxon>
        <taxon>Flavobacteriaceae</taxon>
        <taxon>Flavobacterium</taxon>
    </lineage>
</organism>
<evidence type="ECO:0000313" key="1">
    <source>
        <dbReference type="EMBL" id="MEL1243292.1"/>
    </source>
</evidence>
<dbReference type="Pfam" id="PF00023">
    <property type="entry name" value="Ank"/>
    <property type="match status" value="1"/>
</dbReference>